<dbReference type="Gene3D" id="3.30.1680.10">
    <property type="entry name" value="ligand-binding face of the semaphorins, domain 2"/>
    <property type="match status" value="1"/>
</dbReference>
<evidence type="ECO:0000313" key="6">
    <source>
        <dbReference type="WBParaSite" id="ACRNAN_scaffold3552.g28324.t1"/>
    </source>
</evidence>
<evidence type="ECO:0000256" key="3">
    <source>
        <dbReference type="ARBA" id="ARBA00023180"/>
    </source>
</evidence>
<dbReference type="GO" id="GO:0071526">
    <property type="term" value="P:semaphorin-plexin signaling pathway"/>
    <property type="evidence" value="ECO:0007669"/>
    <property type="project" value="TreeGrafter"/>
</dbReference>
<dbReference type="Proteomes" id="UP000887540">
    <property type="component" value="Unplaced"/>
</dbReference>
<dbReference type="SMART" id="SM00423">
    <property type="entry name" value="PSI"/>
    <property type="match status" value="1"/>
</dbReference>
<dbReference type="GO" id="GO:0030215">
    <property type="term" value="F:semaphorin receptor binding"/>
    <property type="evidence" value="ECO:0007669"/>
    <property type="project" value="InterPro"/>
</dbReference>
<evidence type="ECO:0000256" key="2">
    <source>
        <dbReference type="ARBA" id="ARBA00023136"/>
    </source>
</evidence>
<dbReference type="InterPro" id="IPR027231">
    <property type="entry name" value="Semaphorin"/>
</dbReference>
<dbReference type="InterPro" id="IPR002165">
    <property type="entry name" value="Plexin_repeat"/>
</dbReference>
<dbReference type="InterPro" id="IPR016201">
    <property type="entry name" value="PSI"/>
</dbReference>
<keyword evidence="3" id="KW-0325">Glycoprotein</keyword>
<dbReference type="GO" id="GO:0007411">
    <property type="term" value="P:axon guidance"/>
    <property type="evidence" value="ECO:0007669"/>
    <property type="project" value="TreeGrafter"/>
</dbReference>
<comment type="subcellular location">
    <subcellularLocation>
        <location evidence="1">Membrane</location>
    </subcellularLocation>
</comment>
<dbReference type="PANTHER" id="PTHR11036:SF127">
    <property type="entry name" value="SEMAPHORIN-1A"/>
    <property type="match status" value="1"/>
</dbReference>
<evidence type="ECO:0000256" key="1">
    <source>
        <dbReference type="ARBA" id="ARBA00004370"/>
    </source>
</evidence>
<proteinExistence type="predicted"/>
<organism evidence="5 6">
    <name type="scientific">Acrobeloides nanus</name>
    <dbReference type="NCBI Taxonomy" id="290746"/>
    <lineage>
        <taxon>Eukaryota</taxon>
        <taxon>Metazoa</taxon>
        <taxon>Ecdysozoa</taxon>
        <taxon>Nematoda</taxon>
        <taxon>Chromadorea</taxon>
        <taxon>Rhabditida</taxon>
        <taxon>Tylenchina</taxon>
        <taxon>Cephalobomorpha</taxon>
        <taxon>Cephaloboidea</taxon>
        <taxon>Cephalobidae</taxon>
        <taxon>Acrobeloides</taxon>
    </lineage>
</organism>
<dbReference type="SUPFAM" id="SSF103575">
    <property type="entry name" value="Plexin repeat"/>
    <property type="match status" value="1"/>
</dbReference>
<dbReference type="PANTHER" id="PTHR11036">
    <property type="entry name" value="SEMAPHORIN"/>
    <property type="match status" value="1"/>
</dbReference>
<feature type="domain" description="PSI" evidence="4">
    <location>
        <begin position="238"/>
        <end position="293"/>
    </location>
</feature>
<evidence type="ECO:0000259" key="4">
    <source>
        <dbReference type="SMART" id="SM00423"/>
    </source>
</evidence>
<dbReference type="Pfam" id="PF01437">
    <property type="entry name" value="PSI"/>
    <property type="match status" value="1"/>
</dbReference>
<dbReference type="GO" id="GO:0005886">
    <property type="term" value="C:plasma membrane"/>
    <property type="evidence" value="ECO:0007669"/>
    <property type="project" value="TreeGrafter"/>
</dbReference>
<name>A0A914DRF6_9BILA</name>
<dbReference type="GO" id="GO:0030335">
    <property type="term" value="P:positive regulation of cell migration"/>
    <property type="evidence" value="ECO:0007669"/>
    <property type="project" value="TreeGrafter"/>
</dbReference>
<sequence length="363" mass="41565">MDCLFSGHAHRHQHGSSTPCHEVSHLLTQLNASDNISIPFKCISHLSKITYEMFSGFGETLTSKSQPDDDILGVFVDHSVPSQTDIGICEYEVVKIMDKLTDQNEQTNVFYSKHPFEENKQWKVKSIARLPINYKIAIINITLVSTTKVELKEHGKVRVIGVKKITHFKDLSGEEFDIYYIALSNNKITKSVVHSKKFFNKTTDFLCDFNGIRQMEMLRNGRLIVRDNNFLYNLANQRCQTYKTCRECIEAQDPHCAWNITDSICISIENYEKQNASMIIQDVLHGNAEKSCDFSPFVNGFCKKQIDELKLRVINATAHYEGCLKTVQGMEEKVNESHEMLKNLSSKKILHHGPIAVHGNWKF</sequence>
<dbReference type="WBParaSite" id="ACRNAN_scaffold3552.g28324.t1">
    <property type="protein sequence ID" value="ACRNAN_scaffold3552.g28324.t1"/>
    <property type="gene ID" value="ACRNAN_scaffold3552.g28324"/>
</dbReference>
<accession>A0A914DRF6</accession>
<keyword evidence="2" id="KW-0472">Membrane</keyword>
<evidence type="ECO:0000313" key="5">
    <source>
        <dbReference type="Proteomes" id="UP000887540"/>
    </source>
</evidence>
<reference evidence="6" key="1">
    <citation type="submission" date="2022-11" db="UniProtKB">
        <authorList>
            <consortium name="WormBaseParasite"/>
        </authorList>
    </citation>
    <scope>IDENTIFICATION</scope>
</reference>
<keyword evidence="5" id="KW-1185">Reference proteome</keyword>
<dbReference type="GO" id="GO:0045499">
    <property type="term" value="F:chemorepellent activity"/>
    <property type="evidence" value="ECO:0007669"/>
    <property type="project" value="TreeGrafter"/>
</dbReference>
<dbReference type="AlphaFoldDB" id="A0A914DRF6"/>
<protein>
    <submittedName>
        <fullName evidence="6">PSI domain-containing protein</fullName>
    </submittedName>
</protein>